<reference evidence="2 3" key="1">
    <citation type="submission" date="2020-12" db="EMBL/GenBank/DDBJ databases">
        <title>WGS of Thermoactinomyces spp.</title>
        <authorList>
            <person name="Cheng K."/>
        </authorList>
    </citation>
    <scope>NUCLEOTIDE SEQUENCE [LARGE SCALE GENOMIC DNA]</scope>
    <source>
        <strain evidence="3">CICC 10650\ACCC 41061</strain>
    </source>
</reference>
<evidence type="ECO:0000259" key="1">
    <source>
        <dbReference type="PROSITE" id="PS51186"/>
    </source>
</evidence>
<accession>A0ABS0QD89</accession>
<dbReference type="PANTHER" id="PTHR43415">
    <property type="entry name" value="SPERMIDINE N(1)-ACETYLTRANSFERASE"/>
    <property type="match status" value="1"/>
</dbReference>
<dbReference type="RefSeq" id="WP_062843027.1">
    <property type="nucleotide sequence ID" value="NZ_JACEIS010000001.1"/>
</dbReference>
<evidence type="ECO:0000313" key="3">
    <source>
        <dbReference type="Proteomes" id="UP000641910"/>
    </source>
</evidence>
<sequence>MKNKNIDIQGEKISLRLIKNSDISEYYQSGFASPDEEVQLYTGTMKKPTEDEIRTYVEKITEDDSRYDFLIINSKGKIIGESVINEIDEELRCAHFRIALFKSEDCGRGMGSEAIQMTLQFGFEKLNLHRIELEVFSFNQRAYQAYLRAGFVEEGRKRDAVLIKGQYHDVIIMGILQHEFISRGASMK</sequence>
<evidence type="ECO:0000313" key="2">
    <source>
        <dbReference type="EMBL" id="MBH8587233.1"/>
    </source>
</evidence>
<organism evidence="2 3">
    <name type="scientific">Thermoactinomyces vulgaris</name>
    <dbReference type="NCBI Taxonomy" id="2026"/>
    <lineage>
        <taxon>Bacteria</taxon>
        <taxon>Bacillati</taxon>
        <taxon>Bacillota</taxon>
        <taxon>Bacilli</taxon>
        <taxon>Bacillales</taxon>
        <taxon>Thermoactinomycetaceae</taxon>
        <taxon>Thermoactinomyces</taxon>
    </lineage>
</organism>
<dbReference type="Pfam" id="PF13302">
    <property type="entry name" value="Acetyltransf_3"/>
    <property type="match status" value="1"/>
</dbReference>
<dbReference type="SUPFAM" id="SSF55729">
    <property type="entry name" value="Acyl-CoA N-acyltransferases (Nat)"/>
    <property type="match status" value="1"/>
</dbReference>
<dbReference type="InterPro" id="IPR000182">
    <property type="entry name" value="GNAT_dom"/>
</dbReference>
<dbReference type="InterPro" id="IPR016181">
    <property type="entry name" value="Acyl_CoA_acyltransferase"/>
</dbReference>
<dbReference type="Gene3D" id="3.40.630.30">
    <property type="match status" value="1"/>
</dbReference>
<keyword evidence="3" id="KW-1185">Reference proteome</keyword>
<comment type="caution">
    <text evidence="2">The sequence shown here is derived from an EMBL/GenBank/DDBJ whole genome shotgun (WGS) entry which is preliminary data.</text>
</comment>
<name>A0ABS0QD89_THEVU</name>
<dbReference type="Proteomes" id="UP000641910">
    <property type="component" value="Unassembled WGS sequence"/>
</dbReference>
<gene>
    <name evidence="2" type="ORF">I8U22_00165</name>
</gene>
<dbReference type="PROSITE" id="PS51186">
    <property type="entry name" value="GNAT"/>
    <property type="match status" value="1"/>
</dbReference>
<dbReference type="EMBL" id="JAECVU010000001">
    <property type="protein sequence ID" value="MBH8587233.1"/>
    <property type="molecule type" value="Genomic_DNA"/>
</dbReference>
<proteinExistence type="predicted"/>
<protein>
    <submittedName>
        <fullName evidence="2">GNAT family N-acetyltransferase</fullName>
    </submittedName>
</protein>
<feature type="domain" description="N-acetyltransferase" evidence="1">
    <location>
        <begin position="21"/>
        <end position="178"/>
    </location>
</feature>
<dbReference type="PANTHER" id="PTHR43415:SF3">
    <property type="entry name" value="GNAT-FAMILY ACETYLTRANSFERASE"/>
    <property type="match status" value="1"/>
</dbReference>